<evidence type="ECO:0000256" key="1">
    <source>
        <dbReference type="SAM" id="SignalP"/>
    </source>
</evidence>
<dbReference type="Proteomes" id="UP001205843">
    <property type="component" value="Unassembled WGS sequence"/>
</dbReference>
<reference evidence="2" key="1">
    <citation type="submission" date="2022-03" db="EMBL/GenBank/DDBJ databases">
        <title>Genomic Encyclopedia of Type Strains, Phase III (KMG-III): the genomes of soil and plant-associated and newly described type strains.</title>
        <authorList>
            <person name="Whitman W."/>
        </authorList>
    </citation>
    <scope>NUCLEOTIDE SEQUENCE</scope>
    <source>
        <strain evidence="2">ANL 6-2</strain>
    </source>
</reference>
<gene>
    <name evidence="2" type="ORF">J2T57_001432</name>
</gene>
<sequence>MRGRAGWTGGLAAAAVTAATLLAGTPVSASGLCSDVDALLEAKRQNFRTIRADRDDRADFVLGNATRCSVLHDADGGSYSCTWSYRGVPGDRPMQDYEALIRGLYACTSIHPAAVLVGEPPPRSPPYRSREEILDQRMEAAWWFFRERSRYSIAREEFYDAVEFREMESYMRSEQLYVILNYEERGDSFSIHLHSVNY</sequence>
<evidence type="ECO:0000313" key="3">
    <source>
        <dbReference type="Proteomes" id="UP001205843"/>
    </source>
</evidence>
<keyword evidence="1" id="KW-0732">Signal</keyword>
<feature type="chain" id="PRO_5042219398" evidence="1">
    <location>
        <begin position="30"/>
        <end position="198"/>
    </location>
</feature>
<keyword evidence="3" id="KW-1185">Reference proteome</keyword>
<name>A0AAE3KAH7_9GAMM</name>
<dbReference type="EMBL" id="JALJXV010000003">
    <property type="protein sequence ID" value="MCP1674330.1"/>
    <property type="molecule type" value="Genomic_DNA"/>
</dbReference>
<protein>
    <submittedName>
        <fullName evidence="2">Uncharacterized protein</fullName>
    </submittedName>
</protein>
<comment type="caution">
    <text evidence="2">The sequence shown here is derived from an EMBL/GenBank/DDBJ whole genome shotgun (WGS) entry which is preliminary data.</text>
</comment>
<organism evidence="2 3">
    <name type="scientific">Natronocella acetinitrilica</name>
    <dbReference type="NCBI Taxonomy" id="414046"/>
    <lineage>
        <taxon>Bacteria</taxon>
        <taxon>Pseudomonadati</taxon>
        <taxon>Pseudomonadota</taxon>
        <taxon>Gammaproteobacteria</taxon>
        <taxon>Chromatiales</taxon>
        <taxon>Ectothiorhodospiraceae</taxon>
        <taxon>Natronocella</taxon>
    </lineage>
</organism>
<dbReference type="RefSeq" id="WP_253476266.1">
    <property type="nucleotide sequence ID" value="NZ_JALJXV010000003.1"/>
</dbReference>
<evidence type="ECO:0000313" key="2">
    <source>
        <dbReference type="EMBL" id="MCP1674330.1"/>
    </source>
</evidence>
<feature type="signal peptide" evidence="1">
    <location>
        <begin position="1"/>
        <end position="29"/>
    </location>
</feature>
<accession>A0AAE3KAH7</accession>
<proteinExistence type="predicted"/>
<dbReference type="AlphaFoldDB" id="A0AAE3KAH7"/>